<protein>
    <submittedName>
        <fullName evidence="2">Uncharacterized protein</fullName>
    </submittedName>
</protein>
<keyword evidence="1" id="KW-0812">Transmembrane</keyword>
<keyword evidence="1" id="KW-1133">Transmembrane helix</keyword>
<evidence type="ECO:0000313" key="3">
    <source>
        <dbReference type="Proteomes" id="UP000468413"/>
    </source>
</evidence>
<organism evidence="2 3">
    <name type="scientific">Bifidobacterium cebidarum</name>
    <dbReference type="NCBI Taxonomy" id="2650773"/>
    <lineage>
        <taxon>Bacteria</taxon>
        <taxon>Bacillati</taxon>
        <taxon>Actinomycetota</taxon>
        <taxon>Actinomycetes</taxon>
        <taxon>Bifidobacteriales</taxon>
        <taxon>Bifidobacteriaceae</taxon>
        <taxon>Bifidobacterium</taxon>
    </lineage>
</organism>
<evidence type="ECO:0000256" key="1">
    <source>
        <dbReference type="SAM" id="Phobius"/>
    </source>
</evidence>
<evidence type="ECO:0000313" key="2">
    <source>
        <dbReference type="EMBL" id="KAB7789086.1"/>
    </source>
</evidence>
<accession>A0A6I1GHC7</accession>
<dbReference type="EMBL" id="WBVS01000001">
    <property type="protein sequence ID" value="KAB7789086.1"/>
    <property type="molecule type" value="Genomic_DNA"/>
</dbReference>
<keyword evidence="3" id="KW-1185">Reference proteome</keyword>
<dbReference type="Proteomes" id="UP000468413">
    <property type="component" value="Unassembled WGS sequence"/>
</dbReference>
<name>A0A6I1GHC7_9BIFI</name>
<sequence>MIPFVSSLTLVLAVDPDDLHPTGLLSITGPLIAIITICIALAIGLVVAAIVLSRPARKPRKAKQLRGAHRNAGSKAIWHARIDDVLARHERGDISREEAFVQLALIARDFASDASGRPLNSSTLTDLMRIDRTSTNRQGLDTLRQTIEALYPPEFADPAFNAHAQTVTVDQAAEWVANLVERWRS</sequence>
<proteinExistence type="predicted"/>
<feature type="transmembrane region" description="Helical" evidence="1">
    <location>
        <begin position="32"/>
        <end position="53"/>
    </location>
</feature>
<gene>
    <name evidence="2" type="ORF">F7D08_0036</name>
</gene>
<dbReference type="AlphaFoldDB" id="A0A6I1GHC7"/>
<keyword evidence="1" id="KW-0472">Membrane</keyword>
<reference evidence="2 3" key="1">
    <citation type="submission" date="2019-09" db="EMBL/GenBank/DDBJ databases">
        <title>Characterization of the phylogenetic diversity of two novel species belonging to the genus Bifidobacterium: Bifidobacterium cebidarum sp. nov. and Bifidobacterium leontopitheci sp. nov.</title>
        <authorList>
            <person name="Lugli G.A."/>
            <person name="Duranti S."/>
            <person name="Milani C."/>
            <person name="Turroni F."/>
            <person name="Ventura M."/>
        </authorList>
    </citation>
    <scope>NUCLEOTIDE SEQUENCE [LARGE SCALE GENOMIC DNA]</scope>
    <source>
        <strain evidence="2 3">LMG 31469</strain>
    </source>
</reference>
<comment type="caution">
    <text evidence="2">The sequence shown here is derived from an EMBL/GenBank/DDBJ whole genome shotgun (WGS) entry which is preliminary data.</text>
</comment>